<proteinExistence type="predicted"/>
<dbReference type="Gene3D" id="3.10.28.10">
    <property type="entry name" value="Homing endonucleases"/>
    <property type="match status" value="1"/>
</dbReference>
<evidence type="ECO:0000259" key="2">
    <source>
        <dbReference type="PROSITE" id="PS50819"/>
    </source>
</evidence>
<dbReference type="InterPro" id="IPR036844">
    <property type="entry name" value="Hint_dom_sf"/>
</dbReference>
<dbReference type="Gene3D" id="2.170.16.10">
    <property type="entry name" value="Hedgehog/Intein (Hint) domain"/>
    <property type="match status" value="1"/>
</dbReference>
<dbReference type="PROSITE" id="PS50819">
    <property type="entry name" value="INTEIN_ENDONUCLEASE"/>
    <property type="match status" value="1"/>
</dbReference>
<reference evidence="3" key="1">
    <citation type="journal article" date="2020" name="Nature">
        <title>Giant virus diversity and host interactions through global metagenomics.</title>
        <authorList>
            <person name="Schulz F."/>
            <person name="Roux S."/>
            <person name="Paez-Espino D."/>
            <person name="Jungbluth S."/>
            <person name="Walsh D.A."/>
            <person name="Denef V.J."/>
            <person name="McMahon K.D."/>
            <person name="Konstantinidis K.T."/>
            <person name="Eloe-Fadrosh E.A."/>
            <person name="Kyrpides N.C."/>
            <person name="Woyke T."/>
        </authorList>
    </citation>
    <scope>NUCLEOTIDE SEQUENCE</scope>
    <source>
        <strain evidence="3">GVMAG-M-3300027759-16</strain>
    </source>
</reference>
<name>A0A6C0L869_9ZZZZ</name>
<dbReference type="GO" id="GO:0003677">
    <property type="term" value="F:DNA binding"/>
    <property type="evidence" value="ECO:0007669"/>
    <property type="project" value="InterPro"/>
</dbReference>
<evidence type="ECO:0000256" key="1">
    <source>
        <dbReference type="SAM" id="Coils"/>
    </source>
</evidence>
<protein>
    <recommendedName>
        <fullName evidence="2">DOD-type homing endonuclease domain-containing protein</fullName>
    </recommendedName>
</protein>
<dbReference type="InterPro" id="IPR007868">
    <property type="entry name" value="Hom_end_hint"/>
</dbReference>
<accession>A0A6C0L869</accession>
<organism evidence="3">
    <name type="scientific">viral metagenome</name>
    <dbReference type="NCBI Taxonomy" id="1070528"/>
    <lineage>
        <taxon>unclassified sequences</taxon>
        <taxon>metagenomes</taxon>
        <taxon>organismal metagenomes</taxon>
    </lineage>
</organism>
<dbReference type="InterPro" id="IPR027434">
    <property type="entry name" value="Homing_endonucl"/>
</dbReference>
<feature type="domain" description="DOD-type homing endonuclease" evidence="2">
    <location>
        <begin position="307"/>
        <end position="477"/>
    </location>
</feature>
<sequence>MSCHKEWNDDFLDMNFTKAFRTGPYKKHREDILVEREISILPTRQPRVEATINMRKHTEVLKDLTAELDRLESTRKKILVKYTQERTQVIRYSAESQGHDPPAWTLRAGEAKAERAKFIMKCPSEECRGFLSTAYKCGTCQMWACPDCLVIKGEEKDVEHTCDPGQKESVALIIKESRGCPKCGQRISKIDGCFAANTEVLLWNGHTKMSQDIVVGDELVGDDGLIRIVEETCTGEDEMYEVTQGRGMSYTVNSKHTLVLKDSHGNVEDMVVDEFVKLPEKKKKFLYGYKVNGINWPKKDVLLDPYIMGVWIGDGINNGVDFACCSEKDPEIVHSLLDWCNKNDCELLHDDMYRFRVRRAGENWKRDSIGHGATSATCKGCLKKKCDLCDLPSSPLEKRAMSNRNPLKEALDYYGLIRNKHIPDDYITNDRETRLQLLAGLIDTDGYLGCEGKRVQISQSNHAIGKQIELVARSLGFVASVDILKKDNVTFPGIAAKNYPPHYRISISGRHLSDIPTRIARKKCVDSSPNRDWLKSPIQIKPIGRGVYYGWNVGGNHRFALKDMTCQNNCNQMWCTECHTAFSWDTGQIVNGVIHNPHYYEFLRKQGNGVAPRNLGDVPCGGIPGYTRIYRLLPASSEHRTAIMAIHRITSEIQDQRIRMYQGRFNMDDNGDLAVKYLMKEMSKDDMKAELVRRETKRNKHTAIRAVLEMFVNTSTILLNGLCDRTDANGVEKAPPDVEEIKTLVDSFLTLRNYVNDALMNISRMKQCSVPQLTPAWHWSSFNKVTPKTRTKASSVALAAATAPAPAAS</sequence>
<dbReference type="InterPro" id="IPR004042">
    <property type="entry name" value="Intein_endonuc_central"/>
</dbReference>
<dbReference type="InterPro" id="IPR007869">
    <property type="entry name" value="Homing_endonuc_PI-Sce"/>
</dbReference>
<dbReference type="AlphaFoldDB" id="A0A6C0L869"/>
<keyword evidence="1" id="KW-0175">Coiled coil</keyword>
<dbReference type="SUPFAM" id="SSF51294">
    <property type="entry name" value="Hedgehog/intein (Hint) domain"/>
    <property type="match status" value="1"/>
</dbReference>
<feature type="coiled-coil region" evidence="1">
    <location>
        <begin position="54"/>
        <end position="81"/>
    </location>
</feature>
<dbReference type="EMBL" id="MN740442">
    <property type="protein sequence ID" value="QHU26510.1"/>
    <property type="molecule type" value="Genomic_DNA"/>
</dbReference>
<dbReference type="SUPFAM" id="SSF55608">
    <property type="entry name" value="Homing endonucleases"/>
    <property type="match status" value="1"/>
</dbReference>
<dbReference type="GO" id="GO:0004519">
    <property type="term" value="F:endonuclease activity"/>
    <property type="evidence" value="ECO:0007669"/>
    <property type="project" value="InterPro"/>
</dbReference>
<dbReference type="GO" id="GO:0030908">
    <property type="term" value="P:protein splicing"/>
    <property type="evidence" value="ECO:0007669"/>
    <property type="project" value="InterPro"/>
</dbReference>
<dbReference type="Pfam" id="PF05204">
    <property type="entry name" value="Hom_end"/>
    <property type="match status" value="1"/>
</dbReference>
<dbReference type="Pfam" id="PF05203">
    <property type="entry name" value="Hom_end_hint"/>
    <property type="match status" value="1"/>
</dbReference>
<evidence type="ECO:0000313" key="3">
    <source>
        <dbReference type="EMBL" id="QHU26510.1"/>
    </source>
</evidence>